<gene>
    <name evidence="2" type="ORF">PSTT_09776</name>
</gene>
<dbReference type="VEuPathDB" id="FungiDB:PSTT_09776"/>
<feature type="compositionally biased region" description="Polar residues" evidence="1">
    <location>
        <begin position="35"/>
        <end position="47"/>
    </location>
</feature>
<accession>A0A2S4V7B2</accession>
<reference evidence="2" key="1">
    <citation type="submission" date="2017-12" db="EMBL/GenBank/DDBJ databases">
        <title>Gene loss provides genomic basis for host adaptation in cereal stripe rust fungi.</title>
        <authorList>
            <person name="Xia C."/>
        </authorList>
    </citation>
    <scope>NUCLEOTIDE SEQUENCE [LARGE SCALE GENOMIC DNA]</scope>
    <source>
        <strain evidence="2">93-210</strain>
    </source>
</reference>
<evidence type="ECO:0000256" key="1">
    <source>
        <dbReference type="SAM" id="MobiDB-lite"/>
    </source>
</evidence>
<sequence>MLRGRFLGNNQVLSTANRLALAQANDRRKQDKPRQQTGHLSSPSEKMQPSFGFCPSPSPSLEEGVKQGTDLEYHRMWSIGTSMVQLTRAAIRAFQHPPAVNL</sequence>
<name>A0A2S4V7B2_9BASI</name>
<dbReference type="VEuPathDB" id="FungiDB:PSHT_05496"/>
<dbReference type="Proteomes" id="UP000239156">
    <property type="component" value="Unassembled WGS sequence"/>
</dbReference>
<evidence type="ECO:0000313" key="3">
    <source>
        <dbReference type="Proteomes" id="UP000239156"/>
    </source>
</evidence>
<proteinExistence type="predicted"/>
<comment type="caution">
    <text evidence="2">The sequence shown here is derived from an EMBL/GenBank/DDBJ whole genome shotgun (WGS) entry which is preliminary data.</text>
</comment>
<feature type="region of interest" description="Disordered" evidence="1">
    <location>
        <begin position="21"/>
        <end position="66"/>
    </location>
</feature>
<dbReference type="EMBL" id="PKSL01000100">
    <property type="protein sequence ID" value="POW05340.1"/>
    <property type="molecule type" value="Genomic_DNA"/>
</dbReference>
<organism evidence="2 3">
    <name type="scientific">Puccinia striiformis</name>
    <dbReference type="NCBI Taxonomy" id="27350"/>
    <lineage>
        <taxon>Eukaryota</taxon>
        <taxon>Fungi</taxon>
        <taxon>Dikarya</taxon>
        <taxon>Basidiomycota</taxon>
        <taxon>Pucciniomycotina</taxon>
        <taxon>Pucciniomycetes</taxon>
        <taxon>Pucciniales</taxon>
        <taxon>Pucciniaceae</taxon>
        <taxon>Puccinia</taxon>
    </lineage>
</organism>
<evidence type="ECO:0000313" key="2">
    <source>
        <dbReference type="EMBL" id="POW05340.1"/>
    </source>
</evidence>
<protein>
    <submittedName>
        <fullName evidence="2">Uncharacterized protein</fullName>
    </submittedName>
</protein>
<feature type="compositionally biased region" description="Basic and acidic residues" evidence="1">
    <location>
        <begin position="25"/>
        <end position="34"/>
    </location>
</feature>
<keyword evidence="3" id="KW-1185">Reference proteome</keyword>